<keyword evidence="2" id="KW-1185">Reference proteome</keyword>
<proteinExistence type="predicted"/>
<gene>
    <name evidence="1" type="ORF">SAMN05660895_1564</name>
</gene>
<name>A0A1I7NEN2_9BACT</name>
<evidence type="ECO:0000313" key="1">
    <source>
        <dbReference type="EMBL" id="SFV33122.1"/>
    </source>
</evidence>
<dbReference type="EMBL" id="FPCJ01000001">
    <property type="protein sequence ID" value="SFV33122.1"/>
    <property type="molecule type" value="Genomic_DNA"/>
</dbReference>
<accession>A0A1I7NEN2</accession>
<dbReference type="AlphaFoldDB" id="A0A1I7NEN2"/>
<dbReference type="Proteomes" id="UP000199537">
    <property type="component" value="Unassembled WGS sequence"/>
</dbReference>
<reference evidence="2" key="1">
    <citation type="submission" date="2016-10" db="EMBL/GenBank/DDBJ databases">
        <authorList>
            <person name="Varghese N."/>
            <person name="Submissions S."/>
        </authorList>
    </citation>
    <scope>NUCLEOTIDE SEQUENCE [LARGE SCALE GENOMIC DNA]</scope>
    <source>
        <strain evidence="2">DSM 14807</strain>
    </source>
</reference>
<sequence>MYAIMLHAQDRSMYIPPEQRVETPQANQAEQSYGATSRFFVGGNFGFTFLGDYNYVGISPLVGYRLTSWFSPGINLNLNFVTDKTVPDQTTHYTTIGAGVFTRFFPFQWLYLQIQPEYNQYQVKVKSGGTTIDQQTYHVFSLLMGGGYVQRISENAYFNFGVLYDVIQNPHSPYYGIPVVQGGINLGF</sequence>
<organism evidence="1 2">
    <name type="scientific">Thermoflavifilum thermophilum</name>
    <dbReference type="NCBI Taxonomy" id="1393122"/>
    <lineage>
        <taxon>Bacteria</taxon>
        <taxon>Pseudomonadati</taxon>
        <taxon>Bacteroidota</taxon>
        <taxon>Chitinophagia</taxon>
        <taxon>Chitinophagales</taxon>
        <taxon>Chitinophagaceae</taxon>
        <taxon>Thermoflavifilum</taxon>
    </lineage>
</organism>
<dbReference type="OrthoDB" id="1098580at2"/>
<evidence type="ECO:0000313" key="2">
    <source>
        <dbReference type="Proteomes" id="UP000199537"/>
    </source>
</evidence>
<dbReference type="STRING" id="1393122.SAMN05660895_1564"/>
<protein>
    <recommendedName>
        <fullName evidence="3">Outer membrane protein beta-barrel domain-containing protein</fullName>
    </recommendedName>
</protein>
<evidence type="ECO:0008006" key="3">
    <source>
        <dbReference type="Google" id="ProtNLM"/>
    </source>
</evidence>